<sequence length="139" mass="16182">VTEYEGVDIQLFNGSNFEWELPYIKRVQHLIEEMNILGSRRWGAPRSPGAWLISTTEPDTDNLRRLNSRLEEGWGIQVTWIKWDGEEIDGPSWRLAVHLEREDIPSHVVEEHGWFVKPEDVISVGADIGFELYETSMKF</sequence>
<protein>
    <submittedName>
        <fullName evidence="1">Uncharacterized protein</fullName>
    </submittedName>
</protein>
<organism evidence="1">
    <name type="scientific">marine metagenome</name>
    <dbReference type="NCBI Taxonomy" id="408172"/>
    <lineage>
        <taxon>unclassified sequences</taxon>
        <taxon>metagenomes</taxon>
        <taxon>ecological metagenomes</taxon>
    </lineage>
</organism>
<dbReference type="EMBL" id="UINC01215785">
    <property type="protein sequence ID" value="SVE41646.1"/>
    <property type="molecule type" value="Genomic_DNA"/>
</dbReference>
<reference evidence="1" key="1">
    <citation type="submission" date="2018-05" db="EMBL/GenBank/DDBJ databases">
        <authorList>
            <person name="Lanie J.A."/>
            <person name="Ng W.-L."/>
            <person name="Kazmierczak K.M."/>
            <person name="Andrzejewski T.M."/>
            <person name="Davidsen T.M."/>
            <person name="Wayne K.J."/>
            <person name="Tettelin H."/>
            <person name="Glass J.I."/>
            <person name="Rusch D."/>
            <person name="Podicherti R."/>
            <person name="Tsui H.-C.T."/>
            <person name="Winkler M.E."/>
        </authorList>
    </citation>
    <scope>NUCLEOTIDE SEQUENCE</scope>
</reference>
<feature type="non-terminal residue" evidence="1">
    <location>
        <position position="1"/>
    </location>
</feature>
<gene>
    <name evidence="1" type="ORF">METZ01_LOCUS494500</name>
</gene>
<proteinExistence type="predicted"/>
<dbReference type="AlphaFoldDB" id="A0A383DAV5"/>
<accession>A0A383DAV5</accession>
<evidence type="ECO:0000313" key="1">
    <source>
        <dbReference type="EMBL" id="SVE41646.1"/>
    </source>
</evidence>
<name>A0A383DAV5_9ZZZZ</name>